<dbReference type="KEGG" id="dwd:DSCW_51880"/>
<evidence type="ECO:0000256" key="4">
    <source>
        <dbReference type="ARBA" id="ARBA00022763"/>
    </source>
</evidence>
<reference evidence="15 16" key="1">
    <citation type="submission" date="2019-11" db="EMBL/GenBank/DDBJ databases">
        <title>Comparative genomics of hydrocarbon-degrading Desulfosarcina strains.</title>
        <authorList>
            <person name="Watanabe M."/>
            <person name="Kojima H."/>
            <person name="Fukui M."/>
        </authorList>
    </citation>
    <scope>NUCLEOTIDE SEQUENCE [LARGE SCALE GENOMIC DNA]</scope>
    <source>
        <strain evidence="15 16">PP31</strain>
    </source>
</reference>
<dbReference type="EMBL" id="AP021875">
    <property type="protein sequence ID" value="BBO77771.1"/>
    <property type="molecule type" value="Genomic_DNA"/>
</dbReference>
<dbReference type="GO" id="GO:0006260">
    <property type="term" value="P:DNA replication"/>
    <property type="evidence" value="ECO:0007669"/>
    <property type="project" value="UniProtKB-KW"/>
</dbReference>
<evidence type="ECO:0000259" key="13">
    <source>
        <dbReference type="Pfam" id="PF00717"/>
    </source>
</evidence>
<evidence type="ECO:0000256" key="5">
    <source>
        <dbReference type="ARBA" id="ARBA00022801"/>
    </source>
</evidence>
<dbReference type="SUPFAM" id="SSF46785">
    <property type="entry name" value="Winged helix' DNA-binding domain"/>
    <property type="match status" value="1"/>
</dbReference>
<keyword evidence="3" id="KW-0235">DNA replication</keyword>
<keyword evidence="16" id="KW-1185">Reference proteome</keyword>
<keyword evidence="11" id="KW-0742">SOS response</keyword>
<feature type="domain" description="Peptidase S24/S26A/S26B/S26C" evidence="13">
    <location>
        <begin position="88"/>
        <end position="202"/>
    </location>
</feature>
<evidence type="ECO:0000256" key="8">
    <source>
        <dbReference type="ARBA" id="ARBA00023125"/>
    </source>
</evidence>
<dbReference type="PRINTS" id="PR00726">
    <property type="entry name" value="LEXASERPTASE"/>
</dbReference>
<evidence type="ECO:0000256" key="11">
    <source>
        <dbReference type="ARBA" id="ARBA00023236"/>
    </source>
</evidence>
<dbReference type="InterPro" id="IPR019885">
    <property type="entry name" value="Tscrpt_reg_HTH_AsnC-type_CS"/>
</dbReference>
<sequence length="207" mass="22609">MGKSKTGKITPLQRDTLNEICRYVDAKGYPPTVKELSVIFGISHSSVHERINQLVRKGYLKREGGRARGLTVAKRPKDMAADLVAVAVVRTISANEPVLAKENIIGEVLVDAATVKSGEFFALRVSGDSMTGAGINDGDLIIVRRQQLAENGDIVVAVLNGETTVKRLRLEDRRIELVPENPGLAPVKVRPKDDLRIMGKVVGRKHK</sequence>
<dbReference type="InterPro" id="IPR039418">
    <property type="entry name" value="LexA-like"/>
</dbReference>
<evidence type="ECO:0000256" key="6">
    <source>
        <dbReference type="ARBA" id="ARBA00022813"/>
    </source>
</evidence>
<evidence type="ECO:0000259" key="14">
    <source>
        <dbReference type="Pfam" id="PF01726"/>
    </source>
</evidence>
<organism evidence="15 16">
    <name type="scientific">Desulfosarcina widdelii</name>
    <dbReference type="NCBI Taxonomy" id="947919"/>
    <lineage>
        <taxon>Bacteria</taxon>
        <taxon>Pseudomonadati</taxon>
        <taxon>Thermodesulfobacteriota</taxon>
        <taxon>Desulfobacteria</taxon>
        <taxon>Desulfobacterales</taxon>
        <taxon>Desulfosarcinaceae</taxon>
        <taxon>Desulfosarcina</taxon>
    </lineage>
</organism>
<keyword evidence="4" id="KW-0227">DNA damage</keyword>
<dbReference type="GO" id="GO:0006508">
    <property type="term" value="P:proteolysis"/>
    <property type="evidence" value="ECO:0007669"/>
    <property type="project" value="InterPro"/>
</dbReference>
<gene>
    <name evidence="15" type="primary">lexA2</name>
    <name evidence="15" type="ORF">DSCW_51880</name>
</gene>
<dbReference type="Proteomes" id="UP000427769">
    <property type="component" value="Chromosome"/>
</dbReference>
<keyword evidence="10" id="KW-0234">DNA repair</keyword>
<keyword evidence="7" id="KW-0805">Transcription regulation</keyword>
<dbReference type="Gene3D" id="1.10.10.10">
    <property type="entry name" value="Winged helix-like DNA-binding domain superfamily/Winged helix DNA-binding domain"/>
    <property type="match status" value="1"/>
</dbReference>
<dbReference type="AlphaFoldDB" id="A0A5K7ZDG7"/>
<evidence type="ECO:0000256" key="10">
    <source>
        <dbReference type="ARBA" id="ARBA00023204"/>
    </source>
</evidence>
<keyword evidence="2" id="KW-0678">Repressor</keyword>
<dbReference type="OrthoDB" id="9802364at2"/>
<dbReference type="SUPFAM" id="SSF51306">
    <property type="entry name" value="LexA/Signal peptidase"/>
    <property type="match status" value="1"/>
</dbReference>
<evidence type="ECO:0000256" key="7">
    <source>
        <dbReference type="ARBA" id="ARBA00023015"/>
    </source>
</evidence>
<dbReference type="InterPro" id="IPR036286">
    <property type="entry name" value="LexA/Signal_pep-like_sf"/>
</dbReference>
<evidence type="ECO:0000256" key="12">
    <source>
        <dbReference type="RuleBase" id="RU003991"/>
    </source>
</evidence>
<feature type="domain" description="LexA repressor DNA-binding" evidence="14">
    <location>
        <begin position="8"/>
        <end position="69"/>
    </location>
</feature>
<evidence type="ECO:0000256" key="1">
    <source>
        <dbReference type="ARBA" id="ARBA00007484"/>
    </source>
</evidence>
<dbReference type="Pfam" id="PF01726">
    <property type="entry name" value="LexA_DNA_bind"/>
    <property type="match status" value="1"/>
</dbReference>
<keyword evidence="5 12" id="KW-0378">Hydrolase</keyword>
<protein>
    <submittedName>
        <fullName evidence="15">LexA repressor 2</fullName>
    </submittedName>
</protein>
<accession>A0A5K7ZDG7</accession>
<keyword evidence="8" id="KW-0238">DNA-binding</keyword>
<dbReference type="NCBIfam" id="TIGR00498">
    <property type="entry name" value="lexA"/>
    <property type="match status" value="1"/>
</dbReference>
<evidence type="ECO:0000313" key="15">
    <source>
        <dbReference type="EMBL" id="BBO77771.1"/>
    </source>
</evidence>
<keyword evidence="9" id="KW-0804">Transcription</keyword>
<dbReference type="InterPro" id="IPR036390">
    <property type="entry name" value="WH_DNA-bd_sf"/>
</dbReference>
<dbReference type="CDD" id="cd06529">
    <property type="entry name" value="S24_LexA-like"/>
    <property type="match status" value="1"/>
</dbReference>
<dbReference type="InterPro" id="IPR006197">
    <property type="entry name" value="Peptidase_S24_LexA"/>
</dbReference>
<dbReference type="Pfam" id="PF00717">
    <property type="entry name" value="Peptidase_S24"/>
    <property type="match status" value="1"/>
</dbReference>
<evidence type="ECO:0000256" key="2">
    <source>
        <dbReference type="ARBA" id="ARBA00022491"/>
    </source>
</evidence>
<dbReference type="InterPro" id="IPR036388">
    <property type="entry name" value="WH-like_DNA-bd_sf"/>
</dbReference>
<dbReference type="GO" id="GO:0009432">
    <property type="term" value="P:SOS response"/>
    <property type="evidence" value="ECO:0007669"/>
    <property type="project" value="UniProtKB-KW"/>
</dbReference>
<comment type="similarity">
    <text evidence="1 12">Belongs to the peptidase S24 family.</text>
</comment>
<dbReference type="GO" id="GO:0004252">
    <property type="term" value="F:serine-type endopeptidase activity"/>
    <property type="evidence" value="ECO:0007669"/>
    <property type="project" value="InterPro"/>
</dbReference>
<dbReference type="PANTHER" id="PTHR33516:SF2">
    <property type="entry name" value="LEXA REPRESSOR-RELATED"/>
    <property type="match status" value="1"/>
</dbReference>
<dbReference type="InterPro" id="IPR050077">
    <property type="entry name" value="LexA_repressor"/>
</dbReference>
<dbReference type="InterPro" id="IPR006199">
    <property type="entry name" value="LexA_DNA-bd_dom"/>
</dbReference>
<dbReference type="GO" id="GO:0003677">
    <property type="term" value="F:DNA binding"/>
    <property type="evidence" value="ECO:0007669"/>
    <property type="project" value="UniProtKB-KW"/>
</dbReference>
<dbReference type="PANTHER" id="PTHR33516">
    <property type="entry name" value="LEXA REPRESSOR"/>
    <property type="match status" value="1"/>
</dbReference>
<dbReference type="GO" id="GO:0006281">
    <property type="term" value="P:DNA repair"/>
    <property type="evidence" value="ECO:0007669"/>
    <property type="project" value="UniProtKB-KW"/>
</dbReference>
<dbReference type="PROSITE" id="PS00519">
    <property type="entry name" value="HTH_ASNC_1"/>
    <property type="match status" value="1"/>
</dbReference>
<keyword evidence="6 12" id="KW-0068">Autocatalytic cleavage</keyword>
<dbReference type="Gene3D" id="2.10.109.10">
    <property type="entry name" value="Umud Fragment, subunit A"/>
    <property type="match status" value="1"/>
</dbReference>
<proteinExistence type="inferred from homology"/>
<dbReference type="RefSeq" id="WP_155306484.1">
    <property type="nucleotide sequence ID" value="NZ_AP021875.1"/>
</dbReference>
<dbReference type="InterPro" id="IPR006200">
    <property type="entry name" value="LexA"/>
</dbReference>
<evidence type="ECO:0000313" key="16">
    <source>
        <dbReference type="Proteomes" id="UP000427769"/>
    </source>
</evidence>
<evidence type="ECO:0000256" key="3">
    <source>
        <dbReference type="ARBA" id="ARBA00022705"/>
    </source>
</evidence>
<evidence type="ECO:0000256" key="9">
    <source>
        <dbReference type="ARBA" id="ARBA00023163"/>
    </source>
</evidence>
<name>A0A5K7ZDG7_9BACT</name>
<dbReference type="GO" id="GO:0045892">
    <property type="term" value="P:negative regulation of DNA-templated transcription"/>
    <property type="evidence" value="ECO:0007669"/>
    <property type="project" value="InterPro"/>
</dbReference>
<dbReference type="InterPro" id="IPR015927">
    <property type="entry name" value="Peptidase_S24_S26A/B/C"/>
</dbReference>